<protein>
    <submittedName>
        <fullName evidence="2">Pentapeptide repeat-containing protein</fullName>
    </submittedName>
</protein>
<feature type="region of interest" description="Disordered" evidence="1">
    <location>
        <begin position="119"/>
        <end position="193"/>
    </location>
</feature>
<dbReference type="Pfam" id="PF19953">
    <property type="entry name" value="EACC1"/>
    <property type="match status" value="1"/>
</dbReference>
<proteinExistence type="predicted"/>
<dbReference type="Proteomes" id="UP001589894">
    <property type="component" value="Unassembled WGS sequence"/>
</dbReference>
<reference evidence="2 3" key="1">
    <citation type="submission" date="2024-09" db="EMBL/GenBank/DDBJ databases">
        <authorList>
            <person name="Sun Q."/>
            <person name="Mori K."/>
        </authorList>
    </citation>
    <scope>NUCLEOTIDE SEQUENCE [LARGE SCALE GENOMIC DNA]</scope>
    <source>
        <strain evidence="2 3">TBRC 2205</strain>
    </source>
</reference>
<keyword evidence="3" id="KW-1185">Reference proteome</keyword>
<accession>A0ABV6P1F9</accession>
<dbReference type="EMBL" id="JBHLUE010000016">
    <property type="protein sequence ID" value="MFC0566133.1"/>
    <property type="molecule type" value="Genomic_DNA"/>
</dbReference>
<organism evidence="2 3">
    <name type="scientific">Plantactinospora siamensis</name>
    <dbReference type="NCBI Taxonomy" id="555372"/>
    <lineage>
        <taxon>Bacteria</taxon>
        <taxon>Bacillati</taxon>
        <taxon>Actinomycetota</taxon>
        <taxon>Actinomycetes</taxon>
        <taxon>Micromonosporales</taxon>
        <taxon>Micromonosporaceae</taxon>
        <taxon>Plantactinospora</taxon>
    </lineage>
</organism>
<comment type="caution">
    <text evidence="2">The sequence shown here is derived from an EMBL/GenBank/DDBJ whole genome shotgun (WGS) entry which is preliminary data.</text>
</comment>
<sequence length="193" mass="20248">MNDTAPSGCTTRQPVRLVITVPEPQVPTPLIDWLHQRPEFRLSVAETGRRAPLGDSVLVAVVAESLLPGLFDLLKSWLAGQRAGAGLRVRLGEATLEIQADGRTDPLRLLADLRRGADARGADGRGADARGADARGADVRSADVRGADGGADARSVDARRDDPRRADARGADGRSANGLVAGVPPAPDRREAS</sequence>
<gene>
    <name evidence="2" type="ORF">ACFFHU_18580</name>
</gene>
<dbReference type="InterPro" id="IPR045428">
    <property type="entry name" value="EACC1"/>
</dbReference>
<evidence type="ECO:0000313" key="2">
    <source>
        <dbReference type="EMBL" id="MFC0566133.1"/>
    </source>
</evidence>
<dbReference type="InterPro" id="IPR001646">
    <property type="entry name" value="5peptide_repeat"/>
</dbReference>
<dbReference type="Gene3D" id="2.160.20.80">
    <property type="entry name" value="E3 ubiquitin-protein ligase SopA"/>
    <property type="match status" value="1"/>
</dbReference>
<evidence type="ECO:0000313" key="3">
    <source>
        <dbReference type="Proteomes" id="UP001589894"/>
    </source>
</evidence>
<feature type="compositionally biased region" description="Basic and acidic residues" evidence="1">
    <location>
        <begin position="119"/>
        <end position="146"/>
    </location>
</feature>
<dbReference type="Pfam" id="PF00805">
    <property type="entry name" value="Pentapeptide"/>
    <property type="match status" value="1"/>
</dbReference>
<dbReference type="SUPFAM" id="SSF141571">
    <property type="entry name" value="Pentapeptide repeat-like"/>
    <property type="match status" value="1"/>
</dbReference>
<feature type="compositionally biased region" description="Basic and acidic residues" evidence="1">
    <location>
        <begin position="154"/>
        <end position="172"/>
    </location>
</feature>
<dbReference type="RefSeq" id="WP_377340577.1">
    <property type="nucleotide sequence ID" value="NZ_JBHLUE010000016.1"/>
</dbReference>
<evidence type="ECO:0000256" key="1">
    <source>
        <dbReference type="SAM" id="MobiDB-lite"/>
    </source>
</evidence>
<name>A0ABV6P1F9_9ACTN</name>